<sequence length="423" mass="47480">MNPFTLIADMQRQQWEQTADIMERGTALPEQTKRMTDVEVGQTPCEEVYSENKLTLNHYEPTTDEQHDVPILIVYALINRPYILDLQPDRSVVKTLLDEGFDVYLIDWGEPSKLDAHLTLHDYVDRYIDNCVDVVRERSGEDAINILGYCMGGTMSAMYASLHPEKVRNLGLMAAGLCFDGEGGVLEQWGDEEFYSPEAITETVGNVPSEFLDVGFALMDPVDNFVTKYVRLFDNIENDEMVENFARMEKWIGDGIDVAGATYRQFIEDIYQDNKLAANELYLGDKHVDLNNIEMPVLQIVGEYDHLIPPGASKPFNDAVASDDTSVIEFPTGHIGLSVSSSSHTNLWPEVSEWYAERSVNQANLEDVPGIGSAYAGRLRDLGIDNLTTLANADVTRLAEETDISETTVRKWVDEAAQIETSR</sequence>
<evidence type="ECO:0000256" key="2">
    <source>
        <dbReference type="ARBA" id="ARBA00019065"/>
    </source>
</evidence>
<dbReference type="AlphaFoldDB" id="A0A1N7CVH7"/>
<dbReference type="InterPro" id="IPR051321">
    <property type="entry name" value="PHA/PHB_synthase"/>
</dbReference>
<dbReference type="Pfam" id="PF00561">
    <property type="entry name" value="Abhydrolase_1"/>
    <property type="match status" value="1"/>
</dbReference>
<dbReference type="GO" id="GO:0042619">
    <property type="term" value="P:poly-hydroxybutyrate biosynthetic process"/>
    <property type="evidence" value="ECO:0007669"/>
    <property type="project" value="UniProtKB-KW"/>
</dbReference>
<evidence type="ECO:0000313" key="8">
    <source>
        <dbReference type="EMBL" id="SIR67583.1"/>
    </source>
</evidence>
<accession>A0A1N7CVH7</accession>
<dbReference type="InterPro" id="IPR000073">
    <property type="entry name" value="AB_hydrolase_1"/>
</dbReference>
<comment type="pathway">
    <text evidence="1">Biopolymer metabolism; poly-(R)-3-hydroxybutanoate biosynthesis.</text>
</comment>
<keyword evidence="5" id="KW-0012">Acyltransferase</keyword>
<protein>
    <recommendedName>
        <fullName evidence="2">Poly(3-hydroxyalkanoate) polymerase subunit PhaC</fullName>
    </recommendedName>
    <alternativeName>
        <fullName evidence="6">PHB synthase subunit PhaC</fullName>
    </alternativeName>
</protein>
<dbReference type="UniPathway" id="UPA00917"/>
<dbReference type="PANTHER" id="PTHR36837:SF2">
    <property type="entry name" value="POLY(3-HYDROXYALKANOATE) POLYMERASE SUBUNIT PHAC"/>
    <property type="match status" value="1"/>
</dbReference>
<keyword evidence="9" id="KW-1185">Reference proteome</keyword>
<dbReference type="Gene3D" id="3.40.50.1820">
    <property type="entry name" value="alpha/beta hydrolase"/>
    <property type="match status" value="1"/>
</dbReference>
<dbReference type="PANTHER" id="PTHR36837">
    <property type="entry name" value="POLY(3-HYDROXYALKANOATE) POLYMERASE SUBUNIT PHAC"/>
    <property type="match status" value="1"/>
</dbReference>
<dbReference type="GO" id="GO:0016746">
    <property type="term" value="F:acyltransferase activity"/>
    <property type="evidence" value="ECO:0007669"/>
    <property type="project" value="UniProtKB-KW"/>
</dbReference>
<dbReference type="Proteomes" id="UP000186914">
    <property type="component" value="Unassembled WGS sequence"/>
</dbReference>
<dbReference type="GO" id="GO:0000166">
    <property type="term" value="F:nucleotide binding"/>
    <property type="evidence" value="ECO:0007669"/>
    <property type="project" value="InterPro"/>
</dbReference>
<gene>
    <name evidence="8" type="ORF">SAMN05421858_3281</name>
</gene>
<evidence type="ECO:0000313" key="9">
    <source>
        <dbReference type="Proteomes" id="UP000186914"/>
    </source>
</evidence>
<evidence type="ECO:0000256" key="6">
    <source>
        <dbReference type="ARBA" id="ARBA00033356"/>
    </source>
</evidence>
<name>A0A1N7CVH7_9EURY</name>
<organism evidence="8 9">
    <name type="scientific">Haladaptatus litoreus</name>
    <dbReference type="NCBI Taxonomy" id="553468"/>
    <lineage>
        <taxon>Archaea</taxon>
        <taxon>Methanobacteriati</taxon>
        <taxon>Methanobacteriota</taxon>
        <taxon>Stenosarchaea group</taxon>
        <taxon>Halobacteria</taxon>
        <taxon>Halobacteriales</taxon>
        <taxon>Haladaptataceae</taxon>
        <taxon>Haladaptatus</taxon>
    </lineage>
</organism>
<dbReference type="OrthoDB" id="202878at2157"/>
<reference evidence="9" key="1">
    <citation type="submission" date="2017-01" db="EMBL/GenBank/DDBJ databases">
        <authorList>
            <person name="Varghese N."/>
            <person name="Submissions S."/>
        </authorList>
    </citation>
    <scope>NUCLEOTIDE SEQUENCE [LARGE SCALE GENOMIC DNA]</scope>
    <source>
        <strain evidence="9">CGMCC 1.7737</strain>
    </source>
</reference>
<evidence type="ECO:0000259" key="7">
    <source>
        <dbReference type="Pfam" id="PF00561"/>
    </source>
</evidence>
<dbReference type="RefSeq" id="WP_076431205.1">
    <property type="nucleotide sequence ID" value="NZ_FTNO01000003.1"/>
</dbReference>
<dbReference type="InterPro" id="IPR010125">
    <property type="entry name" value="PHA_synth_III_C"/>
</dbReference>
<keyword evidence="3" id="KW-0808">Transferase</keyword>
<dbReference type="NCBIfam" id="TIGR01836">
    <property type="entry name" value="PHA_synth_III_C"/>
    <property type="match status" value="1"/>
</dbReference>
<keyword evidence="4" id="KW-0583">PHB biosynthesis</keyword>
<dbReference type="SUPFAM" id="SSF53474">
    <property type="entry name" value="alpha/beta-Hydrolases"/>
    <property type="match status" value="1"/>
</dbReference>
<feature type="domain" description="AB hydrolase-1" evidence="7">
    <location>
        <begin position="70"/>
        <end position="337"/>
    </location>
</feature>
<dbReference type="EMBL" id="FTNO01000003">
    <property type="protein sequence ID" value="SIR67583.1"/>
    <property type="molecule type" value="Genomic_DNA"/>
</dbReference>
<evidence type="ECO:0000256" key="1">
    <source>
        <dbReference type="ARBA" id="ARBA00004683"/>
    </source>
</evidence>
<proteinExistence type="predicted"/>
<evidence type="ECO:0000256" key="3">
    <source>
        <dbReference type="ARBA" id="ARBA00022679"/>
    </source>
</evidence>
<dbReference type="Pfam" id="PF14520">
    <property type="entry name" value="HHH_5"/>
    <property type="match status" value="1"/>
</dbReference>
<dbReference type="InterPro" id="IPR029058">
    <property type="entry name" value="AB_hydrolase_fold"/>
</dbReference>
<evidence type="ECO:0000256" key="4">
    <source>
        <dbReference type="ARBA" id="ARBA00022752"/>
    </source>
</evidence>
<dbReference type="SUPFAM" id="SSF47794">
    <property type="entry name" value="Rad51 N-terminal domain-like"/>
    <property type="match status" value="1"/>
</dbReference>
<evidence type="ECO:0000256" key="5">
    <source>
        <dbReference type="ARBA" id="ARBA00023315"/>
    </source>
</evidence>
<dbReference type="InterPro" id="IPR010995">
    <property type="entry name" value="DNA_repair_Rad51/TF_NusA_a-hlx"/>
</dbReference>
<dbReference type="Gene3D" id="1.10.150.20">
    <property type="entry name" value="5' to 3' exonuclease, C-terminal subdomain"/>
    <property type="match status" value="1"/>
</dbReference>